<evidence type="ECO:0000313" key="2">
    <source>
        <dbReference type="EMBL" id="KAK7283779.1"/>
    </source>
</evidence>
<comment type="similarity">
    <text evidence="1">Belongs to the ARG7 family.</text>
</comment>
<evidence type="ECO:0000256" key="1">
    <source>
        <dbReference type="ARBA" id="ARBA00006974"/>
    </source>
</evidence>
<dbReference type="EMBL" id="JAYWIO010000002">
    <property type="protein sequence ID" value="KAK7283779.1"/>
    <property type="molecule type" value="Genomic_DNA"/>
</dbReference>
<reference evidence="2 3" key="1">
    <citation type="submission" date="2024-01" db="EMBL/GenBank/DDBJ databases">
        <title>The genomes of 5 underutilized Papilionoideae crops provide insights into root nodulation and disease resistanc.</title>
        <authorList>
            <person name="Yuan L."/>
        </authorList>
    </citation>
    <scope>NUCLEOTIDE SEQUENCE [LARGE SCALE GENOMIC DNA]</scope>
    <source>
        <strain evidence="2">ZHUSHIDOU_FW_LH</strain>
        <tissue evidence="2">Leaf</tissue>
    </source>
</reference>
<comment type="caution">
    <text evidence="2">The sequence shown here is derived from an EMBL/GenBank/DDBJ whole genome shotgun (WGS) entry which is preliminary data.</text>
</comment>
<dbReference type="PANTHER" id="PTHR31175:SF120">
    <property type="entry name" value="OS09G0547100 PROTEIN"/>
    <property type="match status" value="1"/>
</dbReference>
<accession>A0AAN9IPN4</accession>
<name>A0AAN9IPN4_CROPI</name>
<dbReference type="Pfam" id="PF02519">
    <property type="entry name" value="Auxin_inducible"/>
    <property type="match status" value="1"/>
</dbReference>
<dbReference type="InterPro" id="IPR003676">
    <property type="entry name" value="SAUR_fam"/>
</dbReference>
<proteinExistence type="inferred from homology"/>
<dbReference type="GO" id="GO:0009733">
    <property type="term" value="P:response to auxin"/>
    <property type="evidence" value="ECO:0007669"/>
    <property type="project" value="InterPro"/>
</dbReference>
<dbReference type="PANTHER" id="PTHR31175">
    <property type="entry name" value="AUXIN-RESPONSIVE FAMILY PROTEIN"/>
    <property type="match status" value="1"/>
</dbReference>
<evidence type="ECO:0000313" key="3">
    <source>
        <dbReference type="Proteomes" id="UP001372338"/>
    </source>
</evidence>
<organism evidence="2 3">
    <name type="scientific">Crotalaria pallida</name>
    <name type="common">Smooth rattlebox</name>
    <name type="synonym">Crotalaria striata</name>
    <dbReference type="NCBI Taxonomy" id="3830"/>
    <lineage>
        <taxon>Eukaryota</taxon>
        <taxon>Viridiplantae</taxon>
        <taxon>Streptophyta</taxon>
        <taxon>Embryophyta</taxon>
        <taxon>Tracheophyta</taxon>
        <taxon>Spermatophyta</taxon>
        <taxon>Magnoliopsida</taxon>
        <taxon>eudicotyledons</taxon>
        <taxon>Gunneridae</taxon>
        <taxon>Pentapetalae</taxon>
        <taxon>rosids</taxon>
        <taxon>fabids</taxon>
        <taxon>Fabales</taxon>
        <taxon>Fabaceae</taxon>
        <taxon>Papilionoideae</taxon>
        <taxon>50 kb inversion clade</taxon>
        <taxon>genistoids sensu lato</taxon>
        <taxon>core genistoids</taxon>
        <taxon>Crotalarieae</taxon>
        <taxon>Crotalaria</taxon>
    </lineage>
</organism>
<protein>
    <submittedName>
        <fullName evidence="2">Uncharacterized protein</fullName>
    </submittedName>
</protein>
<dbReference type="AlphaFoldDB" id="A0AAN9IPN4"/>
<gene>
    <name evidence="2" type="ORF">RIF29_13525</name>
</gene>
<sequence>MISLKRLIAIARKWQRMAGIKRRSIMFSQPRKSHNKVVVADKGHFVVYTIDNGRFMVPLCYLRSKIFRELFRMSEEQFGLPADGPITLPCDTAFMEYVVSLVHKHVSLELENAVQLVASFGFGSSCQCLAIESAAPSQGLASCPITI</sequence>
<keyword evidence="3" id="KW-1185">Reference proteome</keyword>
<dbReference type="Proteomes" id="UP001372338">
    <property type="component" value="Unassembled WGS sequence"/>
</dbReference>